<dbReference type="RefSeq" id="WP_171685164.1">
    <property type="nucleotide sequence ID" value="NZ_WHNZ01000042.1"/>
</dbReference>
<reference evidence="1 2" key="1">
    <citation type="submission" date="2019-10" db="EMBL/GenBank/DDBJ databases">
        <title>Description of Paenibacillus pedi sp. nov.</title>
        <authorList>
            <person name="Carlier A."/>
            <person name="Qi S."/>
        </authorList>
    </citation>
    <scope>NUCLEOTIDE SEQUENCE [LARGE SCALE GENOMIC DNA]</scope>
    <source>
        <strain evidence="1 2">LMG 31457</strain>
    </source>
</reference>
<keyword evidence="2" id="KW-1185">Reference proteome</keyword>
<protein>
    <submittedName>
        <fullName evidence="1">Uncharacterized protein</fullName>
    </submittedName>
</protein>
<dbReference type="EMBL" id="WHNZ01000042">
    <property type="protein sequence ID" value="NOV02343.1"/>
    <property type="molecule type" value="Genomic_DNA"/>
</dbReference>
<dbReference type="Proteomes" id="UP000618579">
    <property type="component" value="Unassembled WGS sequence"/>
</dbReference>
<organism evidence="1 2">
    <name type="scientific">Paenibacillus planticolens</name>
    <dbReference type="NCBI Taxonomy" id="2654976"/>
    <lineage>
        <taxon>Bacteria</taxon>
        <taxon>Bacillati</taxon>
        <taxon>Bacillota</taxon>
        <taxon>Bacilli</taxon>
        <taxon>Bacillales</taxon>
        <taxon>Paenibacillaceae</taxon>
        <taxon>Paenibacillus</taxon>
    </lineage>
</organism>
<evidence type="ECO:0000313" key="2">
    <source>
        <dbReference type="Proteomes" id="UP000618579"/>
    </source>
</evidence>
<sequence length="142" mass="16545">MGIFYLENIFAGREEKGFDFLLDIVYSIASNGESLFLEYGYPTWLKEFNVENVDTFVDKHQRVWYRPSDKEQAKAILDYDFLINGIILTNETDIDSMIYKLKVVEDIDSIRLMVTEYNEGDFLKLLQTSLKPFLDQGVCIAD</sequence>
<comment type="caution">
    <text evidence="1">The sequence shown here is derived from an EMBL/GenBank/DDBJ whole genome shotgun (WGS) entry which is preliminary data.</text>
</comment>
<name>A0ABX1ZU49_9BACL</name>
<proteinExistence type="predicted"/>
<gene>
    <name evidence="1" type="ORF">GC097_20250</name>
</gene>
<evidence type="ECO:0000313" key="1">
    <source>
        <dbReference type="EMBL" id="NOV02343.1"/>
    </source>
</evidence>
<accession>A0ABX1ZU49</accession>